<evidence type="ECO:0000313" key="2">
    <source>
        <dbReference type="Proteomes" id="UP001497623"/>
    </source>
</evidence>
<reference evidence="1 2" key="1">
    <citation type="submission" date="2024-05" db="EMBL/GenBank/DDBJ databases">
        <authorList>
            <person name="Wallberg A."/>
        </authorList>
    </citation>
    <scope>NUCLEOTIDE SEQUENCE [LARGE SCALE GENOMIC DNA]</scope>
</reference>
<feature type="non-terminal residue" evidence="1">
    <location>
        <position position="664"/>
    </location>
</feature>
<comment type="caution">
    <text evidence="1">The sequence shown here is derived from an EMBL/GenBank/DDBJ whole genome shotgun (WGS) entry which is preliminary data.</text>
</comment>
<dbReference type="Proteomes" id="UP001497623">
    <property type="component" value="Unassembled WGS sequence"/>
</dbReference>
<sequence>MQHETSNTVQYQKNLICNAVGKKKIKTRARMTSRTKLTNQTHRLNRRRNVNKLSTSIMARDSKRAIKFDLKDHDHTRMLPPLVILDHTGERPYRSDDLDSMRLLARMTYHSSTETNRLNNRSVNRRFSLSTSIMARDSKRAIKFVTVIVIIGQFSHLETVNDCVQVNFKSDSKVYSPPMTDLKDHDHTRMLPPLVILDHTGERPYRSDDLDLAMRLLELKQKKILNLEAVDDFSKSSDGCSMDSLELVKLNEKVLAGYKNSTCFVKDRKLLGNPVFYLIYATRRDYLLPSQVHGLDALKTLPYGSNCYNKIANKTNMVKGRPLKNVDIVIIPMFHNYYTSGLKLEFPYVFQHTPRDGSIYTINTIFSPMMFPTLRLPFYGPTVKSLRSIMTKCGLPHLISIKNQVLVTIFVTGCVKINTESCWGYFTHVLVGPLEIMWCLTHCYDRYPKYITRFDSSADQKKYRRQIIRIDNYVNFIYGAEIEDFGFLFIPRISFVFLHFIKGKMVISNTRLLFFSSMKHQVKRVSKMDTQENYAFIQNECLSRVEEINESIKFLMNGTLSKAFHKDWNSSMCQFLDEEVVSNLVQQPGIKRSLGIVRMLPYLPSVAEALSNDEYEIEDKEKRLELQEAVFTFLENYNLSGIKTFLKSYKNEPSSPSVSSHEDS</sequence>
<protein>
    <submittedName>
        <fullName evidence="1">Uncharacterized protein</fullName>
    </submittedName>
</protein>
<accession>A0AAV2RUQ5</accession>
<dbReference type="EMBL" id="CAXKWB010034300">
    <property type="protein sequence ID" value="CAL4144425.1"/>
    <property type="molecule type" value="Genomic_DNA"/>
</dbReference>
<dbReference type="AlphaFoldDB" id="A0AAV2RUQ5"/>
<evidence type="ECO:0000313" key="1">
    <source>
        <dbReference type="EMBL" id="CAL4144425.1"/>
    </source>
</evidence>
<name>A0AAV2RUQ5_MEGNR</name>
<proteinExistence type="predicted"/>
<organism evidence="1 2">
    <name type="scientific">Meganyctiphanes norvegica</name>
    <name type="common">Northern krill</name>
    <name type="synonym">Thysanopoda norvegica</name>
    <dbReference type="NCBI Taxonomy" id="48144"/>
    <lineage>
        <taxon>Eukaryota</taxon>
        <taxon>Metazoa</taxon>
        <taxon>Ecdysozoa</taxon>
        <taxon>Arthropoda</taxon>
        <taxon>Crustacea</taxon>
        <taxon>Multicrustacea</taxon>
        <taxon>Malacostraca</taxon>
        <taxon>Eumalacostraca</taxon>
        <taxon>Eucarida</taxon>
        <taxon>Euphausiacea</taxon>
        <taxon>Euphausiidae</taxon>
        <taxon>Meganyctiphanes</taxon>
    </lineage>
</organism>
<keyword evidence="2" id="KW-1185">Reference proteome</keyword>
<gene>
    <name evidence="1" type="ORF">MNOR_LOCUS29507</name>
</gene>